<comment type="caution">
    <text evidence="1">The sequence shown here is derived from an EMBL/GenBank/DDBJ whole genome shotgun (WGS) entry which is preliminary data.</text>
</comment>
<name>A0A4V5TQE5_9BACI</name>
<proteinExistence type="predicted"/>
<evidence type="ECO:0000313" key="2">
    <source>
        <dbReference type="Proteomes" id="UP000305222"/>
    </source>
</evidence>
<dbReference type="EMBL" id="SZON01002975">
    <property type="protein sequence ID" value="TKI82663.1"/>
    <property type="molecule type" value="Genomic_DNA"/>
</dbReference>
<reference evidence="1 2" key="1">
    <citation type="journal article" date="2019" name="Environ. Microbiol.">
        <title>An active ?-lactamase is a part of an orchestrated cell wall stress resistance network of Bacillus subtilis and related rhizosphere species.</title>
        <authorList>
            <person name="Bucher T."/>
            <person name="Keren-Paz A."/>
            <person name="Hausser J."/>
            <person name="Olender T."/>
            <person name="Cytryn E."/>
            <person name="Kolodkin-Gal I."/>
        </authorList>
    </citation>
    <scope>NUCLEOTIDE SEQUENCE [LARGE SCALE GENOMIC DNA]</scope>
    <source>
        <strain evidence="1 2">I5</strain>
    </source>
</reference>
<keyword evidence="1" id="KW-0808">Transferase</keyword>
<feature type="non-terminal residue" evidence="1">
    <location>
        <position position="28"/>
    </location>
</feature>
<organism evidence="1 2">
    <name type="scientific">Bacillus wiedmannii</name>
    <dbReference type="NCBI Taxonomy" id="1890302"/>
    <lineage>
        <taxon>Bacteria</taxon>
        <taxon>Bacillati</taxon>
        <taxon>Bacillota</taxon>
        <taxon>Bacilli</taxon>
        <taxon>Bacillales</taxon>
        <taxon>Bacillaceae</taxon>
        <taxon>Bacillus</taxon>
        <taxon>Bacillus cereus group</taxon>
    </lineage>
</organism>
<protein>
    <submittedName>
        <fullName evidence="1">Glycosyl transferase, group 2</fullName>
    </submittedName>
</protein>
<dbReference type="Proteomes" id="UP000305222">
    <property type="component" value="Unassembled WGS sequence"/>
</dbReference>
<dbReference type="AlphaFoldDB" id="A0A4V5TQE5"/>
<sequence>MKSLTVIILYSERAQILEESIQSIWKLN</sequence>
<accession>A0A4V5TQE5</accession>
<evidence type="ECO:0000313" key="1">
    <source>
        <dbReference type="EMBL" id="TKI82663.1"/>
    </source>
</evidence>
<dbReference type="GO" id="GO:0016740">
    <property type="term" value="F:transferase activity"/>
    <property type="evidence" value="ECO:0007669"/>
    <property type="project" value="UniProtKB-KW"/>
</dbReference>
<gene>
    <name evidence="1" type="ORF">FC699_32760</name>
</gene>